<proteinExistence type="predicted"/>
<protein>
    <submittedName>
        <fullName evidence="7">Oxidoreductase</fullName>
    </submittedName>
</protein>
<dbReference type="SUPFAM" id="SSF63380">
    <property type="entry name" value="Riboflavin synthase domain-like"/>
    <property type="match status" value="1"/>
</dbReference>
<dbReference type="Gene3D" id="2.40.30.10">
    <property type="entry name" value="Translation factors"/>
    <property type="match status" value="1"/>
</dbReference>
<evidence type="ECO:0000256" key="3">
    <source>
        <dbReference type="ARBA" id="ARBA00022989"/>
    </source>
</evidence>
<feature type="transmembrane region" description="Helical" evidence="5">
    <location>
        <begin position="42"/>
        <end position="61"/>
    </location>
</feature>
<feature type="transmembrane region" description="Helical" evidence="5">
    <location>
        <begin position="12"/>
        <end position="36"/>
    </location>
</feature>
<dbReference type="SUPFAM" id="SSF52343">
    <property type="entry name" value="Ferredoxin reductase-like, C-terminal NADP-linked domain"/>
    <property type="match status" value="1"/>
</dbReference>
<dbReference type="InterPro" id="IPR050415">
    <property type="entry name" value="MRET"/>
</dbReference>
<dbReference type="Proteomes" id="UP000434052">
    <property type="component" value="Unassembled WGS sequence"/>
</dbReference>
<dbReference type="GO" id="GO:0016491">
    <property type="term" value="F:oxidoreductase activity"/>
    <property type="evidence" value="ECO:0007669"/>
    <property type="project" value="InterPro"/>
</dbReference>
<evidence type="ECO:0000256" key="1">
    <source>
        <dbReference type="ARBA" id="ARBA00004141"/>
    </source>
</evidence>
<keyword evidence="2 5" id="KW-0812">Transmembrane</keyword>
<dbReference type="Pfam" id="PF00175">
    <property type="entry name" value="NAD_binding_1"/>
    <property type="match status" value="1"/>
</dbReference>
<feature type="transmembrane region" description="Helical" evidence="5">
    <location>
        <begin position="182"/>
        <end position="199"/>
    </location>
</feature>
<keyword evidence="3 5" id="KW-1133">Transmembrane helix</keyword>
<gene>
    <name evidence="7" type="ORF">DQK91_10445</name>
</gene>
<feature type="transmembrane region" description="Helical" evidence="5">
    <location>
        <begin position="117"/>
        <end position="137"/>
    </location>
</feature>
<organism evidence="7 8">
    <name type="scientific">Oceanidesulfovibrio marinus</name>
    <dbReference type="NCBI Taxonomy" id="370038"/>
    <lineage>
        <taxon>Bacteria</taxon>
        <taxon>Pseudomonadati</taxon>
        <taxon>Thermodesulfobacteriota</taxon>
        <taxon>Desulfovibrionia</taxon>
        <taxon>Desulfovibrionales</taxon>
        <taxon>Desulfovibrionaceae</taxon>
        <taxon>Oceanidesulfovibrio</taxon>
    </lineage>
</organism>
<evidence type="ECO:0000313" key="8">
    <source>
        <dbReference type="Proteomes" id="UP000434052"/>
    </source>
</evidence>
<dbReference type="PROSITE" id="PS51384">
    <property type="entry name" value="FAD_FR"/>
    <property type="match status" value="1"/>
</dbReference>
<dbReference type="PANTHER" id="PTHR47354:SF5">
    <property type="entry name" value="PROTEIN RFBI"/>
    <property type="match status" value="1"/>
</dbReference>
<dbReference type="AlphaFoldDB" id="A0A6P1ZFQ8"/>
<dbReference type="EMBL" id="QMIF01000006">
    <property type="protein sequence ID" value="TVM33641.1"/>
    <property type="molecule type" value="Genomic_DNA"/>
</dbReference>
<dbReference type="PANTHER" id="PTHR47354">
    <property type="entry name" value="NADH OXIDOREDUCTASE HCR"/>
    <property type="match status" value="1"/>
</dbReference>
<dbReference type="PRINTS" id="PR00371">
    <property type="entry name" value="FPNCR"/>
</dbReference>
<evidence type="ECO:0000256" key="5">
    <source>
        <dbReference type="SAM" id="Phobius"/>
    </source>
</evidence>
<evidence type="ECO:0000256" key="2">
    <source>
        <dbReference type="ARBA" id="ARBA00022692"/>
    </source>
</evidence>
<dbReference type="InterPro" id="IPR017927">
    <property type="entry name" value="FAD-bd_FR_type"/>
</dbReference>
<dbReference type="Gene3D" id="3.40.50.80">
    <property type="entry name" value="Nucleotide-binding domain of ferredoxin-NADP reductase (FNR) module"/>
    <property type="match status" value="1"/>
</dbReference>
<dbReference type="InterPro" id="IPR013130">
    <property type="entry name" value="Fe3_Rdtase_TM_dom"/>
</dbReference>
<dbReference type="InterPro" id="IPR017938">
    <property type="entry name" value="Riboflavin_synthase-like_b-brl"/>
</dbReference>
<dbReference type="Pfam" id="PF01794">
    <property type="entry name" value="Ferric_reduct"/>
    <property type="match status" value="1"/>
</dbReference>
<evidence type="ECO:0000256" key="4">
    <source>
        <dbReference type="ARBA" id="ARBA00023136"/>
    </source>
</evidence>
<feature type="transmembrane region" description="Helical" evidence="5">
    <location>
        <begin position="82"/>
        <end position="105"/>
    </location>
</feature>
<dbReference type="GO" id="GO:0016020">
    <property type="term" value="C:membrane"/>
    <property type="evidence" value="ECO:0007669"/>
    <property type="project" value="UniProtKB-SubCell"/>
</dbReference>
<dbReference type="OrthoDB" id="9786134at2"/>
<comment type="subcellular location">
    <subcellularLocation>
        <location evidence="1">Membrane</location>
        <topology evidence="1">Multi-pass membrane protein</topology>
    </subcellularLocation>
</comment>
<feature type="domain" description="FAD-binding FR-type" evidence="6">
    <location>
        <begin position="203"/>
        <end position="304"/>
    </location>
</feature>
<evidence type="ECO:0000313" key="7">
    <source>
        <dbReference type="EMBL" id="TVM33641.1"/>
    </source>
</evidence>
<name>A0A6P1ZFQ8_9BACT</name>
<evidence type="ECO:0000259" key="6">
    <source>
        <dbReference type="PROSITE" id="PS51384"/>
    </source>
</evidence>
<comment type="caution">
    <text evidence="7">The sequence shown here is derived from an EMBL/GenBank/DDBJ whole genome shotgun (WGS) entry which is preliminary data.</text>
</comment>
<feature type="transmembrane region" description="Helical" evidence="5">
    <location>
        <begin position="149"/>
        <end position="170"/>
    </location>
</feature>
<dbReference type="PRINTS" id="PR00406">
    <property type="entry name" value="CYTB5RDTASE"/>
</dbReference>
<accession>A0A6P1ZFQ8</accession>
<keyword evidence="4 5" id="KW-0472">Membrane</keyword>
<dbReference type="InterPro" id="IPR001433">
    <property type="entry name" value="OxRdtase_FAD/NAD-bd"/>
</dbReference>
<sequence length="442" mass="48744">MEISMRNSVLPVIAYAALALVPLAVVTVFGSLGGYADYIYELGRSFALIVFAVLLLQPVLAGRFREITEPYGLDMVVNFHKYMGVTALCLIIAHPLLLALGGRGLKLLTSLSVPWEIWLGKAALLLLLIQAGASLFRKRLGLDFERWRRLHDILAPTILVLAAVHSYFIGGDLKYVPGMRELWVVALLGSAGVFVYHRFIRPKRLPRYTVRSVEPAAQNVWTVTLAPPDGRSPRYEPGQFHFLTFRSDHVPEEEHHFTISSSPTEAAIIASTIKESGDFTRHVGSIAPGDTARVHGPFGRYSYVFEDAEVPLVFIAGGIGITPLRAMLRHMADTGADRRVALLYACKTEADIVFRAELDALAEGDRPRLDVTYVLSRPDEGWSGSRGHIDTALIRECCAGMLDEAVFFVCGPEGMAKAVLGSLTELGVPMSRIRREEFLLLD</sequence>
<dbReference type="InterPro" id="IPR039261">
    <property type="entry name" value="FNR_nucleotide-bd"/>
</dbReference>
<dbReference type="CDD" id="cd06198">
    <property type="entry name" value="FNR_like_3"/>
    <property type="match status" value="1"/>
</dbReference>
<reference evidence="7 8" key="1">
    <citation type="submission" date="2018-06" db="EMBL/GenBank/DDBJ databases">
        <title>Complete genome of Desulfovibrio marinus P48SEP.</title>
        <authorList>
            <person name="Crispim J.S."/>
            <person name="Vidigal P.M.P."/>
            <person name="Silva L.C.F."/>
            <person name="Araujo L.C."/>
            <person name="Laguardia C.N."/>
            <person name="Dias R.S."/>
            <person name="Sousa M.P."/>
            <person name="Paula S.O."/>
            <person name="Silva C."/>
        </authorList>
    </citation>
    <scope>NUCLEOTIDE SEQUENCE [LARGE SCALE GENOMIC DNA]</scope>
    <source>
        <strain evidence="7 8">P48SEP</strain>
    </source>
</reference>
<dbReference type="InterPro" id="IPR001709">
    <property type="entry name" value="Flavoprot_Pyr_Nucl_cyt_Rdtase"/>
</dbReference>